<dbReference type="PRINTS" id="PR00337">
    <property type="entry name" value="LEUILEVALBP"/>
</dbReference>
<dbReference type="Proteomes" id="UP000471298">
    <property type="component" value="Unassembled WGS sequence"/>
</dbReference>
<sequence>MLKPCLVLMSLWVATVGLAQSQSQNQTQTQNQTPPQGEPITIGAILPFSGGLELFGEQAKAGIDLAVSEINAAGGVYGRPLAVIYEDNKTDPKTSVEKANKLIRQDGAIALIGPITSNARDAIQPTSARFGVPLLYATNYEGGVCPQDNVFAFNTVPNQELAHLIPAMAIRSGKSFYLFGADYVWPQKMFEAADQLIADIDGEVVGKSLTPFGVKDFTPSIRQIMRSEADVLVFALPGADGVTFMKQAIELGLTKQVSIAFLGFSETYLGVFGAQSDLDIWVTVPFVSTLPAAQKFVQAVQASDKNIQGVSHYAFSHYTAIQFMANALNQIDANQLSAKSLSQELSSTGVDALTGRVIMDETHHVSLPMYLAHSQGERLEMVLPLGIKQPAPNCQR</sequence>
<feature type="chain" id="PRO_5026967737" evidence="5">
    <location>
        <begin position="20"/>
        <end position="396"/>
    </location>
</feature>
<evidence type="ECO:0000313" key="8">
    <source>
        <dbReference type="Proteomes" id="UP000471298"/>
    </source>
</evidence>
<evidence type="ECO:0000259" key="6">
    <source>
        <dbReference type="Pfam" id="PF13458"/>
    </source>
</evidence>
<dbReference type="SUPFAM" id="SSF53822">
    <property type="entry name" value="Periplasmic binding protein-like I"/>
    <property type="match status" value="1"/>
</dbReference>
<feature type="signal peptide" evidence="5">
    <location>
        <begin position="1"/>
        <end position="19"/>
    </location>
</feature>
<accession>A0A6N7ETK9</accession>
<dbReference type="Pfam" id="PF13458">
    <property type="entry name" value="Peripla_BP_6"/>
    <property type="match status" value="1"/>
</dbReference>
<reference evidence="7 8" key="1">
    <citation type="submission" date="2019-10" db="EMBL/GenBank/DDBJ databases">
        <title>Cardiobacteriales fam. a chemoheterotrophic member of the order Cardiobacteriales, and proposal of Cardiobacteriales fam. nov.</title>
        <authorList>
            <person name="Wang C."/>
        </authorList>
    </citation>
    <scope>NUCLEOTIDE SEQUENCE [LARGE SCALE GENOMIC DNA]</scope>
    <source>
        <strain evidence="7 8">ML27</strain>
    </source>
</reference>
<protein>
    <submittedName>
        <fullName evidence="7">ABC transporter substrate-binding protein</fullName>
    </submittedName>
</protein>
<dbReference type="PANTHER" id="PTHR47628">
    <property type="match status" value="1"/>
</dbReference>
<dbReference type="InterPro" id="IPR000709">
    <property type="entry name" value="Leu_Ile_Val-bd"/>
</dbReference>
<dbReference type="PANTHER" id="PTHR47628:SF1">
    <property type="entry name" value="ALIPHATIC AMIDASE EXPRESSION-REGULATING PROTEIN"/>
    <property type="match status" value="1"/>
</dbReference>
<dbReference type="AlphaFoldDB" id="A0A6N7ETK9"/>
<evidence type="ECO:0000256" key="4">
    <source>
        <dbReference type="ARBA" id="ARBA00022970"/>
    </source>
</evidence>
<name>A0A6N7ETK9_9GAMM</name>
<dbReference type="InterPro" id="IPR028082">
    <property type="entry name" value="Peripla_BP_I"/>
</dbReference>
<evidence type="ECO:0000256" key="3">
    <source>
        <dbReference type="ARBA" id="ARBA00022729"/>
    </source>
</evidence>
<evidence type="ECO:0000313" key="7">
    <source>
        <dbReference type="EMBL" id="MPV85891.1"/>
    </source>
</evidence>
<dbReference type="Gene3D" id="3.40.50.2300">
    <property type="match status" value="2"/>
</dbReference>
<proteinExistence type="inferred from homology"/>
<feature type="domain" description="Leucine-binding protein" evidence="6">
    <location>
        <begin position="39"/>
        <end position="374"/>
    </location>
</feature>
<gene>
    <name evidence="7" type="ORF">GCU85_03945</name>
</gene>
<keyword evidence="3 5" id="KW-0732">Signal</keyword>
<keyword evidence="2" id="KW-0813">Transport</keyword>
<dbReference type="GO" id="GO:0006865">
    <property type="term" value="P:amino acid transport"/>
    <property type="evidence" value="ECO:0007669"/>
    <property type="project" value="UniProtKB-KW"/>
</dbReference>
<evidence type="ECO:0000256" key="1">
    <source>
        <dbReference type="ARBA" id="ARBA00010062"/>
    </source>
</evidence>
<comment type="caution">
    <text evidence="7">The sequence shown here is derived from an EMBL/GenBank/DDBJ whole genome shotgun (WGS) entry which is preliminary data.</text>
</comment>
<keyword evidence="8" id="KW-1185">Reference proteome</keyword>
<dbReference type="FunCoup" id="A0A6N7ETK9">
    <property type="interactions" value="221"/>
</dbReference>
<evidence type="ECO:0000256" key="2">
    <source>
        <dbReference type="ARBA" id="ARBA00022448"/>
    </source>
</evidence>
<dbReference type="EMBL" id="WHNW01000003">
    <property type="protein sequence ID" value="MPV85891.1"/>
    <property type="molecule type" value="Genomic_DNA"/>
</dbReference>
<dbReference type="CDD" id="cd06331">
    <property type="entry name" value="PBP1_AmiC-like"/>
    <property type="match status" value="1"/>
</dbReference>
<keyword evidence="4" id="KW-0029">Amino-acid transport</keyword>
<dbReference type="InParanoid" id="A0A6N7ETK9"/>
<dbReference type="RefSeq" id="WP_152809587.1">
    <property type="nucleotide sequence ID" value="NZ_WHNW01000003.1"/>
</dbReference>
<comment type="similarity">
    <text evidence="1">Belongs to the leucine-binding protein family.</text>
</comment>
<organism evidence="7 8">
    <name type="scientific">Ostreibacterium oceani</name>
    <dbReference type="NCBI Taxonomy" id="2654998"/>
    <lineage>
        <taxon>Bacteria</taxon>
        <taxon>Pseudomonadati</taxon>
        <taxon>Pseudomonadota</taxon>
        <taxon>Gammaproteobacteria</taxon>
        <taxon>Cardiobacteriales</taxon>
        <taxon>Ostreibacteriaceae</taxon>
        <taxon>Ostreibacterium</taxon>
    </lineage>
</organism>
<evidence type="ECO:0000256" key="5">
    <source>
        <dbReference type="SAM" id="SignalP"/>
    </source>
</evidence>
<dbReference type="InterPro" id="IPR028081">
    <property type="entry name" value="Leu-bd"/>
</dbReference>